<dbReference type="PANTHER" id="PTHR13359:SF2">
    <property type="entry name" value="LARGE RIBOSOMAL SUBUNIT PROTEIN ML40"/>
    <property type="match status" value="1"/>
</dbReference>
<reference evidence="9" key="1">
    <citation type="submission" date="2021-12" db="EMBL/GenBank/DDBJ databases">
        <authorList>
            <person name="Martin H S."/>
        </authorList>
    </citation>
    <scope>NUCLEOTIDE SEQUENCE</scope>
</reference>
<dbReference type="EMBL" id="OV170227">
    <property type="protein sequence ID" value="CAH0728530.1"/>
    <property type="molecule type" value="Genomic_DNA"/>
</dbReference>
<evidence type="ECO:0000256" key="8">
    <source>
        <dbReference type="ARBA" id="ARBA00083752"/>
    </source>
</evidence>
<evidence type="ECO:0000313" key="9">
    <source>
        <dbReference type="EMBL" id="CAH0728530.1"/>
    </source>
</evidence>
<evidence type="ECO:0000313" key="10">
    <source>
        <dbReference type="Proteomes" id="UP000838878"/>
    </source>
</evidence>
<dbReference type="Proteomes" id="UP000838878">
    <property type="component" value="Chromosome 7"/>
</dbReference>
<evidence type="ECO:0000256" key="1">
    <source>
        <dbReference type="ARBA" id="ARBA00004173"/>
    </source>
</evidence>
<evidence type="ECO:0000256" key="3">
    <source>
        <dbReference type="ARBA" id="ARBA00022946"/>
    </source>
</evidence>
<sequence length="205" mass="24066">MFNLQILRQFSRLAISSATKTAINGRSIATSAIVQFKLTDNLWAEPLKKKKKMDPAIVKAREDRRRKKIEKQIRRLEKNARQLKPIEEMEPPLHILDQMNKRKRPALVLSEEEKEARALLIKEWTRYKKQEHMANIAQIDRIMASQRRALDKLYEESEELYNEAIMPDLQLIPYTISGTYSTPPIKNYDSPDGEYIDVSKKWGQK</sequence>
<evidence type="ECO:0000256" key="2">
    <source>
        <dbReference type="ARBA" id="ARBA00009360"/>
    </source>
</evidence>
<protein>
    <recommendedName>
        <fullName evidence="7">Large ribosomal subunit protein mL40</fullName>
    </recommendedName>
    <alternativeName>
        <fullName evidence="8">39S ribosomal protein L40, mitochondrial</fullName>
    </alternativeName>
</protein>
<keyword evidence="4" id="KW-0689">Ribosomal protein</keyword>
<organism evidence="9 10">
    <name type="scientific">Brenthis ino</name>
    <name type="common">lesser marbled fritillary</name>
    <dbReference type="NCBI Taxonomy" id="405034"/>
    <lineage>
        <taxon>Eukaryota</taxon>
        <taxon>Metazoa</taxon>
        <taxon>Ecdysozoa</taxon>
        <taxon>Arthropoda</taxon>
        <taxon>Hexapoda</taxon>
        <taxon>Insecta</taxon>
        <taxon>Pterygota</taxon>
        <taxon>Neoptera</taxon>
        <taxon>Endopterygota</taxon>
        <taxon>Lepidoptera</taxon>
        <taxon>Glossata</taxon>
        <taxon>Ditrysia</taxon>
        <taxon>Papilionoidea</taxon>
        <taxon>Nymphalidae</taxon>
        <taxon>Heliconiinae</taxon>
        <taxon>Argynnini</taxon>
        <taxon>Brenthis</taxon>
    </lineage>
</organism>
<evidence type="ECO:0000256" key="5">
    <source>
        <dbReference type="ARBA" id="ARBA00023128"/>
    </source>
</evidence>
<keyword evidence="10" id="KW-1185">Reference proteome</keyword>
<keyword evidence="6" id="KW-0687">Ribonucleoprotein</keyword>
<dbReference type="GO" id="GO:0005762">
    <property type="term" value="C:mitochondrial large ribosomal subunit"/>
    <property type="evidence" value="ECO:0007669"/>
    <property type="project" value="InterPro"/>
</dbReference>
<comment type="similarity">
    <text evidence="2">Belongs to the mitochondrion-specific ribosomal protein mL40 family.</text>
</comment>
<evidence type="ECO:0000256" key="7">
    <source>
        <dbReference type="ARBA" id="ARBA00035192"/>
    </source>
</evidence>
<dbReference type="Pfam" id="PF09812">
    <property type="entry name" value="MRP-L28"/>
    <property type="match status" value="1"/>
</dbReference>
<keyword evidence="3" id="KW-0809">Transit peptide</keyword>
<accession>A0A8J9VVS2</accession>
<dbReference type="PANTHER" id="PTHR13359">
    <property type="entry name" value="39S RIBOSOMAL PROTEIN L40, MITOCHONDRIAL"/>
    <property type="match status" value="1"/>
</dbReference>
<feature type="non-terminal residue" evidence="9">
    <location>
        <position position="205"/>
    </location>
</feature>
<dbReference type="FunFam" id="6.10.250.3440:FF:000001">
    <property type="entry name" value="Mitochondrial ribosomal protein L40"/>
    <property type="match status" value="1"/>
</dbReference>
<keyword evidence="5" id="KW-0496">Mitochondrion</keyword>
<evidence type="ECO:0000256" key="4">
    <source>
        <dbReference type="ARBA" id="ARBA00022980"/>
    </source>
</evidence>
<evidence type="ECO:0000256" key="6">
    <source>
        <dbReference type="ARBA" id="ARBA00023274"/>
    </source>
</evidence>
<dbReference type="InterPro" id="IPR019192">
    <property type="entry name" value="Ribosomal_mL40"/>
</dbReference>
<dbReference type="AlphaFoldDB" id="A0A8J9VVS2"/>
<dbReference type="InterPro" id="IPR039145">
    <property type="entry name" value="Ribosomal_mL40_metazoa/plant"/>
</dbReference>
<proteinExistence type="inferred from homology"/>
<name>A0A8J9VVS2_9NEOP</name>
<comment type="subcellular location">
    <subcellularLocation>
        <location evidence="1">Mitochondrion</location>
    </subcellularLocation>
</comment>
<dbReference type="Gene3D" id="6.10.250.3440">
    <property type="match status" value="1"/>
</dbReference>
<gene>
    <name evidence="9" type="ORF">BINO364_LOCUS13735</name>
</gene>
<dbReference type="OrthoDB" id="5977625at2759"/>